<dbReference type="PRINTS" id="PR01434">
    <property type="entry name" value="NADHDHGNASE5"/>
</dbReference>
<dbReference type="Pfam" id="PF00361">
    <property type="entry name" value="Proton_antipo_M"/>
    <property type="match status" value="1"/>
</dbReference>
<evidence type="ECO:0000313" key="9">
    <source>
        <dbReference type="EMBL" id="MBL3657545.1"/>
    </source>
</evidence>
<feature type="transmembrane region" description="Helical" evidence="6">
    <location>
        <begin position="562"/>
        <end position="583"/>
    </location>
</feature>
<evidence type="ECO:0000256" key="3">
    <source>
        <dbReference type="ARBA" id="ARBA00022989"/>
    </source>
</evidence>
<dbReference type="GO" id="GO:0008137">
    <property type="term" value="F:NADH dehydrogenase (ubiquinone) activity"/>
    <property type="evidence" value="ECO:0007669"/>
    <property type="project" value="InterPro"/>
</dbReference>
<sequence>MINPADLLEPLAWSQSTILCLLVLLLPLFSFIVIAILPNTQAKASAWVGMFMTLIASIISVHLLIAGWQGAGIHSRVEWFSFGHLPPFTVGVLLNDPALLMLVVVTVISFLVHLFSTAYMAGDAGYKKYFGFLGLFTFSMLGIILADNVLVIFIFWELVGLSSYLLISHWNHKESAIKAAKKAFIVNRVGDVGFIIGLAILWSQFNTLDLEALKVLMQASTIENGQWIAGAHSVSLPWLTAAGICLFLGAMGKSAQFPLQVWLPDAMEGPTPVSALIHAATMVAAGVYLMARVFPLMSIDALTFVAIIGSVTAFMGAIAALAQHDIKKVLAFSTISQLGYMLMGMGVGAYDAALFHLFTHAFFKACLFLSAGAIIHALHDYAHRADIHFDAQDMRNMGGLRKYLPFTFIAYLVSTLALIGIPFFSGYLSKDALLSGAYAWADLMSERTLSWHYLVPDLGFITVVLTALYMVRQLLLVFFGDFRIADERSIEANIKVKDVPWVMKTALSILALMSFGFIWSLNPLNHSLSWFLSALKTPTILVPGMNGNWQNNLVELAEHNHMQVTVISVFMIVIGGLVAWFIYRPKGKYAINYFSRQGASNVWQWLSFNNWYLDEIYNDFIIQPIEVLSQKLQLLDTKVIDNFIDKFAIFNIILGHLTAWVDRNIVDGLVNFSVYFVGRVGLMTKSMQGGKVQSYIALAFVGILIFIFWIIW</sequence>
<dbReference type="Gene3D" id="1.20.5.2700">
    <property type="match status" value="2"/>
</dbReference>
<feature type="domain" description="NADH:quinone oxidoreductase/Mrp antiporter transmembrane" evidence="7">
    <location>
        <begin position="146"/>
        <end position="441"/>
    </location>
</feature>
<evidence type="ECO:0000256" key="2">
    <source>
        <dbReference type="ARBA" id="ARBA00022692"/>
    </source>
</evidence>
<comment type="subcellular location">
    <subcellularLocation>
        <location evidence="1">Endomembrane system</location>
        <topology evidence="1">Multi-pass membrane protein</topology>
    </subcellularLocation>
    <subcellularLocation>
        <location evidence="5">Membrane</location>
        <topology evidence="5">Multi-pass membrane protein</topology>
    </subcellularLocation>
</comment>
<evidence type="ECO:0000256" key="6">
    <source>
        <dbReference type="SAM" id="Phobius"/>
    </source>
</evidence>
<feature type="transmembrane region" description="Helical" evidence="6">
    <location>
        <begin position="501"/>
        <end position="521"/>
    </location>
</feature>
<dbReference type="AlphaFoldDB" id="A0A937F893"/>
<dbReference type="InterPro" id="IPR001516">
    <property type="entry name" value="Proton_antipo_N"/>
</dbReference>
<feature type="transmembrane region" description="Helical" evidence="6">
    <location>
        <begin position="403"/>
        <end position="424"/>
    </location>
</feature>
<proteinExistence type="predicted"/>
<dbReference type="InterPro" id="IPR018393">
    <property type="entry name" value="NADHpl_OxRdtase_5_subgr"/>
</dbReference>
<dbReference type="PANTHER" id="PTHR42829:SF2">
    <property type="entry name" value="NADH-UBIQUINONE OXIDOREDUCTASE CHAIN 5"/>
    <property type="match status" value="1"/>
</dbReference>
<feature type="transmembrane region" description="Helical" evidence="6">
    <location>
        <begin position="458"/>
        <end position="480"/>
    </location>
</feature>
<dbReference type="InterPro" id="IPR001750">
    <property type="entry name" value="ND/Mrp_TM"/>
</dbReference>
<feature type="transmembrane region" description="Helical" evidence="6">
    <location>
        <begin position="152"/>
        <end position="171"/>
    </location>
</feature>
<evidence type="ECO:0000256" key="1">
    <source>
        <dbReference type="ARBA" id="ARBA00004127"/>
    </source>
</evidence>
<dbReference type="GO" id="GO:0015990">
    <property type="term" value="P:electron transport coupled proton transport"/>
    <property type="evidence" value="ECO:0007669"/>
    <property type="project" value="TreeGrafter"/>
</dbReference>
<gene>
    <name evidence="9" type="primary">nuoL</name>
    <name evidence="9" type="ORF">JL102_15460</name>
</gene>
<keyword evidence="3 6" id="KW-1133">Transmembrane helix</keyword>
<keyword evidence="4 6" id="KW-0472">Membrane</keyword>
<keyword evidence="10" id="KW-1185">Reference proteome</keyword>
<evidence type="ECO:0000256" key="5">
    <source>
        <dbReference type="RuleBase" id="RU000320"/>
    </source>
</evidence>
<evidence type="ECO:0000313" key="10">
    <source>
        <dbReference type="Proteomes" id="UP000659388"/>
    </source>
</evidence>
<feature type="transmembrane region" description="Helical" evidence="6">
    <location>
        <begin position="44"/>
        <end position="65"/>
    </location>
</feature>
<feature type="transmembrane region" description="Helical" evidence="6">
    <location>
        <begin position="225"/>
        <end position="252"/>
    </location>
</feature>
<dbReference type="NCBIfam" id="NF005141">
    <property type="entry name" value="PRK06590.1"/>
    <property type="match status" value="1"/>
</dbReference>
<evidence type="ECO:0000259" key="8">
    <source>
        <dbReference type="Pfam" id="PF00662"/>
    </source>
</evidence>
<feature type="transmembrane region" description="Helical" evidence="6">
    <location>
        <begin position="98"/>
        <end position="122"/>
    </location>
</feature>
<feature type="transmembrane region" description="Helical" evidence="6">
    <location>
        <begin position="129"/>
        <end position="146"/>
    </location>
</feature>
<protein>
    <submittedName>
        <fullName evidence="9">NADH-quinone oxidoreductase subunit L</fullName>
    </submittedName>
</protein>
<comment type="caution">
    <text evidence="9">The sequence shown here is derived from an EMBL/GenBank/DDBJ whole genome shotgun (WGS) entry which is preliminary data.</text>
</comment>
<feature type="domain" description="NADH-Ubiquinone oxidoreductase (complex I) chain 5 N-terminal" evidence="8">
    <location>
        <begin position="79"/>
        <end position="130"/>
    </location>
</feature>
<evidence type="ECO:0000259" key="7">
    <source>
        <dbReference type="Pfam" id="PF00361"/>
    </source>
</evidence>
<keyword evidence="2 5" id="KW-0812">Transmembrane</keyword>
<dbReference type="Pfam" id="PF00662">
    <property type="entry name" value="Proton_antipo_N"/>
    <property type="match status" value="1"/>
</dbReference>
<feature type="transmembrane region" description="Helical" evidence="6">
    <location>
        <begin position="692"/>
        <end position="711"/>
    </location>
</feature>
<dbReference type="NCBIfam" id="TIGR01974">
    <property type="entry name" value="NDH_I_L"/>
    <property type="match status" value="1"/>
</dbReference>
<dbReference type="RefSeq" id="WP_202245331.1">
    <property type="nucleotide sequence ID" value="NZ_JAESIY010000008.1"/>
</dbReference>
<accession>A0A937F893</accession>
<dbReference type="InterPro" id="IPR003945">
    <property type="entry name" value="NU5C-like"/>
</dbReference>
<feature type="transmembrane region" description="Helical" evidence="6">
    <location>
        <begin position="12"/>
        <end position="37"/>
    </location>
</feature>
<dbReference type="GO" id="GO:0012505">
    <property type="term" value="C:endomembrane system"/>
    <property type="evidence" value="ECO:0007669"/>
    <property type="project" value="UniProtKB-SubCell"/>
</dbReference>
<feature type="transmembrane region" description="Helical" evidence="6">
    <location>
        <begin position="329"/>
        <end position="350"/>
    </location>
</feature>
<dbReference type="GO" id="GO:0003954">
    <property type="term" value="F:NADH dehydrogenase activity"/>
    <property type="evidence" value="ECO:0007669"/>
    <property type="project" value="TreeGrafter"/>
</dbReference>
<dbReference type="PRINTS" id="PR01435">
    <property type="entry name" value="NPOXDRDTASE5"/>
</dbReference>
<dbReference type="GO" id="GO:0016020">
    <property type="term" value="C:membrane"/>
    <property type="evidence" value="ECO:0007669"/>
    <property type="project" value="UniProtKB-SubCell"/>
</dbReference>
<feature type="transmembrane region" description="Helical" evidence="6">
    <location>
        <begin position="301"/>
        <end position="322"/>
    </location>
</feature>
<feature type="transmembrane region" description="Helical" evidence="6">
    <location>
        <begin position="362"/>
        <end position="382"/>
    </location>
</feature>
<dbReference type="Proteomes" id="UP000659388">
    <property type="component" value="Unassembled WGS sequence"/>
</dbReference>
<feature type="transmembrane region" description="Helical" evidence="6">
    <location>
        <begin position="273"/>
        <end position="295"/>
    </location>
</feature>
<feature type="transmembrane region" description="Helical" evidence="6">
    <location>
        <begin position="183"/>
        <end position="205"/>
    </location>
</feature>
<dbReference type="EMBL" id="JAESIY010000008">
    <property type="protein sequence ID" value="MBL3657545.1"/>
    <property type="molecule type" value="Genomic_DNA"/>
</dbReference>
<organism evidence="9 10">
    <name type="scientific">Fulvivirga sediminis</name>
    <dbReference type="NCBI Taxonomy" id="2803949"/>
    <lineage>
        <taxon>Bacteria</taxon>
        <taxon>Pseudomonadati</taxon>
        <taxon>Bacteroidota</taxon>
        <taxon>Cytophagia</taxon>
        <taxon>Cytophagales</taxon>
        <taxon>Fulvivirgaceae</taxon>
        <taxon>Fulvivirga</taxon>
    </lineage>
</organism>
<evidence type="ECO:0000256" key="4">
    <source>
        <dbReference type="ARBA" id="ARBA00023136"/>
    </source>
</evidence>
<dbReference type="GO" id="GO:0042773">
    <property type="term" value="P:ATP synthesis coupled electron transport"/>
    <property type="evidence" value="ECO:0007669"/>
    <property type="project" value="InterPro"/>
</dbReference>
<reference evidence="9" key="1">
    <citation type="submission" date="2021-01" db="EMBL/GenBank/DDBJ databases">
        <title>Fulvivirga kasyanovii gen. nov., sp nov., a novel member of the phylum Bacteroidetes isolated from seawater in a mussel farm.</title>
        <authorList>
            <person name="Zhao L.-H."/>
            <person name="Wang Z.-J."/>
        </authorList>
    </citation>
    <scope>NUCLEOTIDE SEQUENCE</scope>
    <source>
        <strain evidence="9">2943</strain>
    </source>
</reference>
<name>A0A937F893_9BACT</name>
<dbReference type="PANTHER" id="PTHR42829">
    <property type="entry name" value="NADH-UBIQUINONE OXIDOREDUCTASE CHAIN 5"/>
    <property type="match status" value="1"/>
</dbReference>